<accession>A0ABQ8UBC8</accession>
<evidence type="ECO:0000313" key="2">
    <source>
        <dbReference type="EMBL" id="KAJ4456595.1"/>
    </source>
</evidence>
<feature type="compositionally biased region" description="Pro residues" evidence="1">
    <location>
        <begin position="311"/>
        <end position="320"/>
    </location>
</feature>
<organism evidence="2 3">
    <name type="scientific">Paratrimastix pyriformis</name>
    <dbReference type="NCBI Taxonomy" id="342808"/>
    <lineage>
        <taxon>Eukaryota</taxon>
        <taxon>Metamonada</taxon>
        <taxon>Preaxostyla</taxon>
        <taxon>Paratrimastigidae</taxon>
        <taxon>Paratrimastix</taxon>
    </lineage>
</organism>
<feature type="compositionally biased region" description="Pro residues" evidence="1">
    <location>
        <begin position="106"/>
        <end position="117"/>
    </location>
</feature>
<protein>
    <recommendedName>
        <fullName evidence="4">PH domain-containing protein</fullName>
    </recommendedName>
</protein>
<proteinExistence type="predicted"/>
<feature type="compositionally biased region" description="Low complexity" evidence="1">
    <location>
        <begin position="663"/>
        <end position="694"/>
    </location>
</feature>
<evidence type="ECO:0008006" key="4">
    <source>
        <dbReference type="Google" id="ProtNLM"/>
    </source>
</evidence>
<name>A0ABQ8UBC8_9EUKA</name>
<feature type="compositionally biased region" description="Low complexity" evidence="1">
    <location>
        <begin position="766"/>
        <end position="784"/>
    </location>
</feature>
<keyword evidence="3" id="KW-1185">Reference proteome</keyword>
<feature type="compositionally biased region" description="Low complexity" evidence="1">
    <location>
        <begin position="701"/>
        <end position="724"/>
    </location>
</feature>
<feature type="compositionally biased region" description="Pro residues" evidence="1">
    <location>
        <begin position="134"/>
        <end position="151"/>
    </location>
</feature>
<feature type="compositionally biased region" description="Basic and acidic residues" evidence="1">
    <location>
        <begin position="76"/>
        <end position="88"/>
    </location>
</feature>
<feature type="compositionally biased region" description="Basic and acidic residues" evidence="1">
    <location>
        <begin position="1097"/>
        <end position="1108"/>
    </location>
</feature>
<feature type="region of interest" description="Disordered" evidence="1">
    <location>
        <begin position="663"/>
        <end position="725"/>
    </location>
</feature>
<feature type="compositionally biased region" description="Low complexity" evidence="1">
    <location>
        <begin position="178"/>
        <end position="196"/>
    </location>
</feature>
<feature type="compositionally biased region" description="Low complexity" evidence="1">
    <location>
        <begin position="118"/>
        <end position="127"/>
    </location>
</feature>
<feature type="region of interest" description="Disordered" evidence="1">
    <location>
        <begin position="766"/>
        <end position="820"/>
    </location>
</feature>
<feature type="region of interest" description="Disordered" evidence="1">
    <location>
        <begin position="1082"/>
        <end position="1108"/>
    </location>
</feature>
<evidence type="ECO:0000256" key="1">
    <source>
        <dbReference type="SAM" id="MobiDB-lite"/>
    </source>
</evidence>
<feature type="compositionally biased region" description="Low complexity" evidence="1">
    <location>
        <begin position="551"/>
        <end position="588"/>
    </location>
</feature>
<feature type="compositionally biased region" description="Low complexity" evidence="1">
    <location>
        <begin position="940"/>
        <end position="959"/>
    </location>
</feature>
<gene>
    <name evidence="2" type="ORF">PAPYR_8163</name>
</gene>
<feature type="compositionally biased region" description="Acidic residues" evidence="1">
    <location>
        <begin position="1084"/>
        <end position="1096"/>
    </location>
</feature>
<comment type="caution">
    <text evidence="2">The sequence shown here is derived from an EMBL/GenBank/DDBJ whole genome shotgun (WGS) entry which is preliminary data.</text>
</comment>
<feature type="region of interest" description="Disordered" evidence="1">
    <location>
        <begin position="550"/>
        <end position="588"/>
    </location>
</feature>
<feature type="region of interest" description="Disordered" evidence="1">
    <location>
        <begin position="76"/>
        <end position="206"/>
    </location>
</feature>
<feature type="compositionally biased region" description="Low complexity" evidence="1">
    <location>
        <begin position="93"/>
        <end position="105"/>
    </location>
</feature>
<feature type="region of interest" description="Disordered" evidence="1">
    <location>
        <begin position="929"/>
        <end position="1068"/>
    </location>
</feature>
<evidence type="ECO:0000313" key="3">
    <source>
        <dbReference type="Proteomes" id="UP001141327"/>
    </source>
</evidence>
<feature type="compositionally biased region" description="Low complexity" evidence="1">
    <location>
        <begin position="792"/>
        <end position="803"/>
    </location>
</feature>
<feature type="compositionally biased region" description="Low complexity" evidence="1">
    <location>
        <begin position="1003"/>
        <end position="1059"/>
    </location>
</feature>
<sequence>MSFFALRSLHQPSVSSSSDADPTMISDEILSVLQSHYFEDSRPLCVEKLNAYVNDPAETEVLVQRIFDWIQHSRELPPEGADDEHGAGEEEVVGQQEGWGTLSPLPQAPGSPNPAPSPVASVQATPSDSGMSLLPPPPEGTPSTPSVPAPTPTISTPGTPGGSAPVLPTSTPPPPQPLQQLHPQPSQPHPQQQQQLRPFGGPNRGGVLAQAQAVARRGVLRRGGFGGVGPRPLLIPAPPILPPQGMPTMMSVPVPPGLIRVGMGGMPNSSAVATATATATAAAPSLKFSSLIEQVNRQKANINIPPSASALPPPHPPGGPMPAGGGGAAPGPLPAQLLSLLAANLGGFSNLPALLAQAQATATATHHPNPPVNTTNNPAVPPPTSSATPLAAAMAAAAAAAARSGMTTGPMATLPPPPGLAALTPPGMSAITAASSVLVRGVPAEWKANPRMCAQLWFSQFGPIAELQLWFSQFGPIAELQVRWAVFGVWLHACSLVCFVFVRLPPHDNNLIVRFDGPPSAQLALARGPPFPGMSIEPLLLLPLPAPPTTTLPHMGTTTTTTTGTTGTTPQQQQQQPGPITQQPPSLAALLSGPLGALTMPMLPPALDPSAAATALSSDPSHILQQLVAMRGIAGLGLPAAAMNNPAFLAAMLSLSGLSLPPQPLATSTSAAAPTTTTTSTPTTAPTTTTTSTPSAPPAPATSGPPAAAPAGAATKIAAQAKSLAQRRQEVAEMLAGKRGPLSEATKHQLTSLLATLDATLARTATAAATAPRPLRYPPSSSSRAHTPPRGPATGPQQPTTPASSGPARVPPSPTSLDLRPRYARVATGVLESRLVQCGWARLMPLAAAGRWKEILGMPPGGLERHGALVEFWRSDEGLEALRALAKPSVLTGAPLPVPSTEDPNDYVIIQFATRSDADKTTWLSALPTAPLRPLPPPSALAAATTTTPNLNPTTPTSPGTMRPVAGGRATPGSPSTTLVPAPMMGVASTTPGELPGLGGLPGLDLGSSTTTTTHPATTTTTTSSSAATATNTDTPSASSSSSTDGALAAPAEPAVAAVTGSEAGSEEVYGQALVPVRAGPIELTEEEEVPPEEDGIEPRVDDAAGAL</sequence>
<feature type="compositionally biased region" description="Low complexity" evidence="1">
    <location>
        <begin position="152"/>
        <end position="169"/>
    </location>
</feature>
<feature type="region of interest" description="Disordered" evidence="1">
    <location>
        <begin position="303"/>
        <end position="329"/>
    </location>
</feature>
<dbReference type="EMBL" id="JAPMOS010000066">
    <property type="protein sequence ID" value="KAJ4456595.1"/>
    <property type="molecule type" value="Genomic_DNA"/>
</dbReference>
<reference evidence="2" key="1">
    <citation type="journal article" date="2022" name="bioRxiv">
        <title>Genomics of Preaxostyla Flagellates Illuminates Evolutionary Transitions and the Path Towards Mitochondrial Loss.</title>
        <authorList>
            <person name="Novak L.V.F."/>
            <person name="Treitli S.C."/>
            <person name="Pyrih J."/>
            <person name="Halakuc P."/>
            <person name="Pipaliya S.V."/>
            <person name="Vacek V."/>
            <person name="Brzon O."/>
            <person name="Soukal P."/>
            <person name="Eme L."/>
            <person name="Dacks J.B."/>
            <person name="Karnkowska A."/>
            <person name="Elias M."/>
            <person name="Hampl V."/>
        </authorList>
    </citation>
    <scope>NUCLEOTIDE SEQUENCE</scope>
    <source>
        <strain evidence="2">RCP-MX</strain>
    </source>
</reference>
<dbReference type="Proteomes" id="UP001141327">
    <property type="component" value="Unassembled WGS sequence"/>
</dbReference>